<organism evidence="2 3">
    <name type="scientific">Hymenobacter jeongseonensis</name>
    <dbReference type="NCBI Taxonomy" id="2791027"/>
    <lineage>
        <taxon>Bacteria</taxon>
        <taxon>Pseudomonadati</taxon>
        <taxon>Bacteroidota</taxon>
        <taxon>Cytophagia</taxon>
        <taxon>Cytophagales</taxon>
        <taxon>Hymenobacteraceae</taxon>
        <taxon>Hymenobacter</taxon>
    </lineage>
</organism>
<keyword evidence="1" id="KW-0732">Signal</keyword>
<gene>
    <name evidence="2" type="ORF">I2I05_18600</name>
</gene>
<feature type="signal peptide" evidence="1">
    <location>
        <begin position="1"/>
        <end position="23"/>
    </location>
</feature>
<proteinExistence type="predicted"/>
<dbReference type="EMBL" id="JADQDQ010000012">
    <property type="protein sequence ID" value="MBF9239410.1"/>
    <property type="molecule type" value="Genomic_DNA"/>
</dbReference>
<dbReference type="Proteomes" id="UP000597617">
    <property type="component" value="Unassembled WGS sequence"/>
</dbReference>
<dbReference type="RefSeq" id="WP_196283758.1">
    <property type="nucleotide sequence ID" value="NZ_JADQDQ010000012.1"/>
</dbReference>
<feature type="chain" id="PRO_5045676855" evidence="1">
    <location>
        <begin position="24"/>
        <end position="515"/>
    </location>
</feature>
<sequence>MTPPYHLLIAPLLLALSTAPAIAQTRLAATIALHKKEIPGAVLQRQDGSIALFLAKPDESAVRLLLLQPDGKIKWERSISKLQGLQVAADPQQPPTLLNRTLIERLYPTLEPLEVFAHGNTLYAAEVVDKDLDRLDKRDDIHHHDILLQRLDSIGTVQRFVLPYADIPKHVSVSSMGSYVESGVFYQISREQSNRQETEEYFLNSFDLSSQARQHVPLNLTKLNNSQWAPNFKETWTLLTHHKGVTYLYRRYKSNAGSTPEPIMQQQYELLGFNNQGQLVATMHPGLGLGDYRIMGKALQKASFYLDPTTESVLVSGAYQQTTKNRLLQSPATAGFFLDRYGLNGQRLVRQQVAYADILPAKQKALLQQLAESEGVMVFRDPATQKLVVDVAIKNGYAALYFDEKLQFDKSVVNTEKERRKSLMASEYVYQLSHTVKNYSYNSRYITIPVMGEILPVYYFQTSAPLHQQAYALVLKAKDKQPYRRYISASAGGTTRTVLEISEQQGGVVRIYTIQ</sequence>
<evidence type="ECO:0000256" key="1">
    <source>
        <dbReference type="SAM" id="SignalP"/>
    </source>
</evidence>
<name>A0ABS0IM25_9BACT</name>
<comment type="caution">
    <text evidence="2">The sequence shown here is derived from an EMBL/GenBank/DDBJ whole genome shotgun (WGS) entry which is preliminary data.</text>
</comment>
<keyword evidence="3" id="KW-1185">Reference proteome</keyword>
<protein>
    <submittedName>
        <fullName evidence="2">Uncharacterized protein</fullName>
    </submittedName>
</protein>
<reference evidence="2 3" key="1">
    <citation type="submission" date="2020-11" db="EMBL/GenBank/DDBJ databases">
        <authorList>
            <person name="Kim M.K."/>
        </authorList>
    </citation>
    <scope>NUCLEOTIDE SEQUENCE [LARGE SCALE GENOMIC DNA]</scope>
    <source>
        <strain evidence="2 3">BT683</strain>
    </source>
</reference>
<accession>A0ABS0IM25</accession>
<evidence type="ECO:0000313" key="3">
    <source>
        <dbReference type="Proteomes" id="UP000597617"/>
    </source>
</evidence>
<evidence type="ECO:0000313" key="2">
    <source>
        <dbReference type="EMBL" id="MBF9239410.1"/>
    </source>
</evidence>